<reference evidence="6" key="1">
    <citation type="submission" date="2022-07" db="EMBL/GenBank/DDBJ databases">
        <authorList>
            <person name="Trinca V."/>
            <person name="Uliana J.V.C."/>
            <person name="Torres T.T."/>
            <person name="Ward R.J."/>
            <person name="Monesi N."/>
        </authorList>
    </citation>
    <scope>NUCLEOTIDE SEQUENCE</scope>
    <source>
        <strain evidence="6">HSMRA1968</strain>
        <tissue evidence="6">Whole embryos</tissue>
    </source>
</reference>
<keyword evidence="2 3" id="KW-0539">Nucleus</keyword>
<comment type="caution">
    <text evidence="6">The sequence shown here is derived from an EMBL/GenBank/DDBJ whole genome shotgun (WGS) entry which is preliminary data.</text>
</comment>
<dbReference type="InterPro" id="IPR050394">
    <property type="entry name" value="Homeobox_NK-like"/>
</dbReference>
<name>A0A9Q0MUI6_9DIPT</name>
<evidence type="ECO:0000313" key="7">
    <source>
        <dbReference type="Proteomes" id="UP001151699"/>
    </source>
</evidence>
<dbReference type="GO" id="GO:0000978">
    <property type="term" value="F:RNA polymerase II cis-regulatory region sequence-specific DNA binding"/>
    <property type="evidence" value="ECO:0007669"/>
    <property type="project" value="TreeGrafter"/>
</dbReference>
<dbReference type="EMBL" id="WJQU01000003">
    <property type="protein sequence ID" value="KAJ6637329.1"/>
    <property type="molecule type" value="Genomic_DNA"/>
</dbReference>
<dbReference type="Gene3D" id="1.10.10.60">
    <property type="entry name" value="Homeodomain-like"/>
    <property type="match status" value="1"/>
</dbReference>
<keyword evidence="7" id="KW-1185">Reference proteome</keyword>
<dbReference type="SMART" id="SM00389">
    <property type="entry name" value="HOX"/>
    <property type="match status" value="1"/>
</dbReference>
<comment type="subcellular location">
    <subcellularLocation>
        <location evidence="1 2 3">Nucleus</location>
    </subcellularLocation>
</comment>
<dbReference type="Proteomes" id="UP001151699">
    <property type="component" value="Chromosome X"/>
</dbReference>
<feature type="domain" description="Homeobox" evidence="5">
    <location>
        <begin position="389"/>
        <end position="434"/>
    </location>
</feature>
<dbReference type="AlphaFoldDB" id="A0A9Q0MUI6"/>
<evidence type="ECO:0000256" key="3">
    <source>
        <dbReference type="RuleBase" id="RU000682"/>
    </source>
</evidence>
<keyword evidence="2 3" id="KW-0238">DNA-binding</keyword>
<feature type="region of interest" description="Disordered" evidence="4">
    <location>
        <begin position="358"/>
        <end position="394"/>
    </location>
</feature>
<evidence type="ECO:0000256" key="2">
    <source>
        <dbReference type="PROSITE-ProRule" id="PRU00108"/>
    </source>
</evidence>
<evidence type="ECO:0000259" key="5">
    <source>
        <dbReference type="PROSITE" id="PS50071"/>
    </source>
</evidence>
<feature type="compositionally biased region" description="Polar residues" evidence="4">
    <location>
        <begin position="358"/>
        <end position="370"/>
    </location>
</feature>
<dbReference type="SUPFAM" id="SSF46689">
    <property type="entry name" value="Homeodomain-like"/>
    <property type="match status" value="1"/>
</dbReference>
<keyword evidence="2 3" id="KW-0371">Homeobox</keyword>
<feature type="DNA-binding region" description="Homeobox" evidence="2">
    <location>
        <begin position="391"/>
        <end position="435"/>
    </location>
</feature>
<dbReference type="GO" id="GO:0005634">
    <property type="term" value="C:nucleus"/>
    <property type="evidence" value="ECO:0007669"/>
    <property type="project" value="UniProtKB-SubCell"/>
</dbReference>
<dbReference type="PROSITE" id="PS50071">
    <property type="entry name" value="HOMEOBOX_2"/>
    <property type="match status" value="1"/>
</dbReference>
<dbReference type="InterPro" id="IPR001356">
    <property type="entry name" value="HD"/>
</dbReference>
<dbReference type="Pfam" id="PF00046">
    <property type="entry name" value="Homeodomain"/>
    <property type="match status" value="1"/>
</dbReference>
<dbReference type="InterPro" id="IPR009057">
    <property type="entry name" value="Homeodomain-like_sf"/>
</dbReference>
<dbReference type="GO" id="GO:0030154">
    <property type="term" value="P:cell differentiation"/>
    <property type="evidence" value="ECO:0007669"/>
    <property type="project" value="TreeGrafter"/>
</dbReference>
<dbReference type="GO" id="GO:0000981">
    <property type="term" value="F:DNA-binding transcription factor activity, RNA polymerase II-specific"/>
    <property type="evidence" value="ECO:0007669"/>
    <property type="project" value="TreeGrafter"/>
</dbReference>
<gene>
    <name evidence="6" type="primary">ceh-9</name>
    <name evidence="6" type="ORF">Bhyg_10059</name>
</gene>
<dbReference type="PANTHER" id="PTHR24340:SF70">
    <property type="entry name" value="NK7.1, ISOFORM A"/>
    <property type="match status" value="1"/>
</dbReference>
<proteinExistence type="predicted"/>
<evidence type="ECO:0000256" key="4">
    <source>
        <dbReference type="SAM" id="MobiDB-lite"/>
    </source>
</evidence>
<evidence type="ECO:0000313" key="6">
    <source>
        <dbReference type="EMBL" id="KAJ6637329.1"/>
    </source>
</evidence>
<organism evidence="6 7">
    <name type="scientific">Pseudolycoriella hygida</name>
    <dbReference type="NCBI Taxonomy" id="35572"/>
    <lineage>
        <taxon>Eukaryota</taxon>
        <taxon>Metazoa</taxon>
        <taxon>Ecdysozoa</taxon>
        <taxon>Arthropoda</taxon>
        <taxon>Hexapoda</taxon>
        <taxon>Insecta</taxon>
        <taxon>Pterygota</taxon>
        <taxon>Neoptera</taxon>
        <taxon>Endopterygota</taxon>
        <taxon>Diptera</taxon>
        <taxon>Nematocera</taxon>
        <taxon>Sciaroidea</taxon>
        <taxon>Sciaridae</taxon>
        <taxon>Pseudolycoriella</taxon>
    </lineage>
</organism>
<evidence type="ECO:0000256" key="1">
    <source>
        <dbReference type="ARBA" id="ARBA00004123"/>
    </source>
</evidence>
<sequence length="449" mass="51379">MNFILLVVVSQYWKEQQIFKVRVIIVEYLLTLNTDVGCIVKLKIKCVILSTNGQCIGISETTNQMMPEPGTDILLESNSVVDRLQNFRHSKYLHEGNVVISTNVCNVHVDDTIKKYFFHSELNNFSIEKSRSDGIICDIKSQDHDDHEKNDKICGRPTSAPPQFNYKNVNRRSPSVECNKKQIELSDRRQYFVTDNKKSDNCDRFKETPLTEIKVTSWHPHVYAQPPKTPTPHSIGDILGLKVSTKSIPMHLTYIDQLSTKETINQILNATIKSPESYDEHHFHDTISTKCGDYLQRSTSLSECSEDDILSNDQPLNLSISRRVSPVYSSRNIKETSQKLPFKRKKSIDSNHEDLLISQNSTQSSKSGISAITHCHDEDSSEDSSQDARKKKKARTTFTGRQIFELEKQFEAKKYLSSSERSDMAKLLNVTETQSVNSYFDFFTGSHQY</sequence>
<dbReference type="OrthoDB" id="6159439at2759"/>
<dbReference type="PANTHER" id="PTHR24340">
    <property type="entry name" value="HOMEOBOX PROTEIN NKX"/>
    <property type="match status" value="1"/>
</dbReference>
<protein>
    <submittedName>
        <fullName evidence="6">Homeobox protein ceh-9</fullName>
    </submittedName>
</protein>
<accession>A0A9Q0MUI6</accession>
<dbReference type="CDD" id="cd00086">
    <property type="entry name" value="homeodomain"/>
    <property type="match status" value="1"/>
</dbReference>